<dbReference type="STRING" id="133412.A0A1R1XDM9"/>
<dbReference type="EMBL" id="LSSN01003843">
    <property type="protein sequence ID" value="OMJ12703.1"/>
    <property type="molecule type" value="Genomic_DNA"/>
</dbReference>
<comment type="caution">
    <text evidence="1">The sequence shown here is derived from an EMBL/GenBank/DDBJ whole genome shotgun (WGS) entry which is preliminary data.</text>
</comment>
<name>A0A1R1XDM9_9FUNG</name>
<evidence type="ECO:0000313" key="2">
    <source>
        <dbReference type="Proteomes" id="UP000187283"/>
    </source>
</evidence>
<keyword evidence="2" id="KW-1185">Reference proteome</keyword>
<gene>
    <name evidence="1" type="ORF">AYI70_g8953</name>
</gene>
<organism evidence="1 2">
    <name type="scientific">Smittium culicis</name>
    <dbReference type="NCBI Taxonomy" id="133412"/>
    <lineage>
        <taxon>Eukaryota</taxon>
        <taxon>Fungi</taxon>
        <taxon>Fungi incertae sedis</taxon>
        <taxon>Zoopagomycota</taxon>
        <taxon>Kickxellomycotina</taxon>
        <taxon>Harpellomycetes</taxon>
        <taxon>Harpellales</taxon>
        <taxon>Legeriomycetaceae</taxon>
        <taxon>Smittium</taxon>
    </lineage>
</organism>
<dbReference type="Proteomes" id="UP000187283">
    <property type="component" value="Unassembled WGS sequence"/>
</dbReference>
<protein>
    <submittedName>
        <fullName evidence="1">Uncharacterized protein</fullName>
    </submittedName>
</protein>
<accession>A0A1R1XDM9</accession>
<dbReference type="AlphaFoldDB" id="A0A1R1XDM9"/>
<reference evidence="1 2" key="1">
    <citation type="submission" date="2017-01" db="EMBL/GenBank/DDBJ databases">
        <authorList>
            <person name="Mah S.A."/>
            <person name="Swanson W.J."/>
            <person name="Moy G.W."/>
            <person name="Vacquier V.D."/>
        </authorList>
    </citation>
    <scope>NUCLEOTIDE SEQUENCE [LARGE SCALE GENOMIC DNA]</scope>
    <source>
        <strain evidence="1 2">GSMNP</strain>
    </source>
</reference>
<evidence type="ECO:0000313" key="1">
    <source>
        <dbReference type="EMBL" id="OMJ12703.1"/>
    </source>
</evidence>
<dbReference type="OrthoDB" id="10402886at2759"/>
<sequence length="121" mass="13877">MSAEKLNSLLTAMKDNINIIDSSIQEIFLKRLNSQSDEQYANFTSEINYLNGKKEIIKKELIILQNTLPKYIQTLVADEISNEIAPVVDSNEDQFFVPKNIPKFKNVFGSIIDIDEFMVVF</sequence>
<proteinExistence type="predicted"/>